<dbReference type="SUPFAM" id="SSF51219">
    <property type="entry name" value="TRAP-like"/>
    <property type="match status" value="1"/>
</dbReference>
<evidence type="ECO:0000313" key="2">
    <source>
        <dbReference type="EMBL" id="ADU50468.1"/>
    </source>
</evidence>
<feature type="region of interest" description="Disordered" evidence="1">
    <location>
        <begin position="63"/>
        <end position="97"/>
    </location>
</feature>
<dbReference type="Gene3D" id="3.60.160.10">
    <property type="entry name" value="Mitochondrial biogenesis AIM24"/>
    <property type="match status" value="1"/>
</dbReference>
<protein>
    <recommendedName>
        <fullName evidence="4">TIGR00266 family protein</fullName>
    </recommendedName>
</protein>
<name>E6SG51_THEM7</name>
<dbReference type="InterPro" id="IPR002838">
    <property type="entry name" value="AIM24"/>
</dbReference>
<dbReference type="RefSeq" id="WP_013494773.1">
    <property type="nucleotide sequence ID" value="NC_014831.1"/>
</dbReference>
<gene>
    <name evidence="2" type="ordered locus">Tmar_0344</name>
</gene>
<sequence length="177" mass="19560">MAFGENGGKRPERAFSNFKTSGGWRYRPRWVRFLHAPAKRYRGYTLSGCGRFTSSWHRPLRHANCNRGPAPVRRGSGHPAEDSPERSPTCRYGGGTGRDDGYLKPGERYVVDTGHVVAFSDGMGFQVRRAGTGWFSSIASGEGLACEFTGPGTVYIQTRSEASFLGWLIPKLPAKRD</sequence>
<dbReference type="KEGG" id="tmr:Tmar_0344"/>
<dbReference type="Pfam" id="PF01987">
    <property type="entry name" value="AIM24"/>
    <property type="match status" value="1"/>
</dbReference>
<reference evidence="3" key="2">
    <citation type="journal article" date="2010" name="Stand. Genomic Sci.">
        <title>Complete genome sequence of Thermaerobacter marianensis type strain (7p75aT).</title>
        <authorList>
            <person name="Han C."/>
            <person name="Gu W."/>
            <person name="Zhang X."/>
            <person name="Lapidus A."/>
            <person name="Nolan M."/>
            <person name="Copeland A."/>
            <person name="Lucas S."/>
            <person name="Glavina Del Rio T."/>
            <person name="Tice H."/>
            <person name="Cheng J."/>
            <person name="Tapia R."/>
            <person name="Goodwin L."/>
            <person name="Pitluck S."/>
            <person name="Pagani I."/>
            <person name="Ivanova N."/>
            <person name="Mavromatis K."/>
            <person name="Mikhailova N."/>
            <person name="Pati A."/>
            <person name="Chen A."/>
            <person name="Palaniappan K."/>
            <person name="Land M."/>
            <person name="Hauser L."/>
            <person name="Chang Y."/>
            <person name="Jeffries C."/>
            <person name="Schneider S."/>
            <person name="Rohde M."/>
            <person name="Goker M."/>
            <person name="Pukall R."/>
            <person name="Woyke T."/>
            <person name="Bristow J."/>
            <person name="Eisen J."/>
            <person name="Markowitz V."/>
            <person name="Hugenholtz P."/>
            <person name="Kyrpides N."/>
            <person name="Klenk H."/>
            <person name="Detter J."/>
        </authorList>
    </citation>
    <scope>NUCLEOTIDE SEQUENCE [LARGE SCALE GENOMIC DNA]</scope>
    <source>
        <strain evidence="3">ATCC 700841 / DSM 12885 / JCM 10246 / 7p75a</strain>
    </source>
</reference>
<reference evidence="2 3" key="1">
    <citation type="journal article" date="2010" name="Stand. Genomic Sci.">
        <title>Complete genome sequence of Thermaerobacter marianensis type strain (7p75a).</title>
        <authorList>
            <person name="Han C."/>
            <person name="Gu W."/>
            <person name="Zhang X."/>
            <person name="Lapidus A."/>
            <person name="Nolan M."/>
            <person name="Copeland A."/>
            <person name="Lucas S."/>
            <person name="Del Rio T.G."/>
            <person name="Tice H."/>
            <person name="Cheng J.F."/>
            <person name="Tapia R."/>
            <person name="Goodwin L."/>
            <person name="Pitluck S."/>
            <person name="Pagani I."/>
            <person name="Ivanova N."/>
            <person name="Mavromatis K."/>
            <person name="Mikhailova N."/>
            <person name="Pati A."/>
            <person name="Chen A."/>
            <person name="Palaniappan K."/>
            <person name="Land M."/>
            <person name="Hauser L."/>
            <person name="Chang Y.J."/>
            <person name="Jeffries C.D."/>
            <person name="Schneider S."/>
            <person name="Rohde M."/>
            <person name="Goker M."/>
            <person name="Pukall R."/>
            <person name="Woyke T."/>
            <person name="Bristow J."/>
            <person name="Eisen J.A."/>
            <person name="Markowitz V."/>
            <person name="Hugenholtz P."/>
            <person name="Kyrpides N.C."/>
            <person name="Klenk H.P."/>
            <person name="Detter J.C."/>
        </authorList>
    </citation>
    <scope>NUCLEOTIDE SEQUENCE [LARGE SCALE GENOMIC DNA]</scope>
    <source>
        <strain evidence="3">ATCC 700841 / DSM 12885 / JCM 10246 / 7p75a</strain>
    </source>
</reference>
<dbReference type="HOGENOM" id="CLU_1517225_0_0_9"/>
<accession>E6SG51</accession>
<proteinExistence type="predicted"/>
<evidence type="ECO:0008006" key="4">
    <source>
        <dbReference type="Google" id="ProtNLM"/>
    </source>
</evidence>
<keyword evidence="3" id="KW-1185">Reference proteome</keyword>
<dbReference type="EMBL" id="CP002344">
    <property type="protein sequence ID" value="ADU50468.1"/>
    <property type="molecule type" value="Genomic_DNA"/>
</dbReference>
<dbReference type="InterPro" id="IPR036983">
    <property type="entry name" value="AIM24_sf"/>
</dbReference>
<dbReference type="InterPro" id="IPR016031">
    <property type="entry name" value="Trp_RNA-bd_attenuator-like_dom"/>
</dbReference>
<dbReference type="eggNOG" id="COG2013">
    <property type="taxonomic scope" value="Bacteria"/>
</dbReference>
<dbReference type="STRING" id="644966.Tmar_0344"/>
<dbReference type="AlphaFoldDB" id="E6SG51"/>
<organism evidence="2 3">
    <name type="scientific">Thermaerobacter marianensis (strain ATCC 700841 / DSM 12885 / JCM 10246 / 7p75a)</name>
    <dbReference type="NCBI Taxonomy" id="644966"/>
    <lineage>
        <taxon>Bacteria</taxon>
        <taxon>Bacillati</taxon>
        <taxon>Bacillota</taxon>
        <taxon>Clostridia</taxon>
        <taxon>Eubacteriales</taxon>
        <taxon>Clostridiales Family XVII. Incertae Sedis</taxon>
        <taxon>Thermaerobacter</taxon>
    </lineage>
</organism>
<dbReference type="Proteomes" id="UP000008915">
    <property type="component" value="Chromosome"/>
</dbReference>
<evidence type="ECO:0000313" key="3">
    <source>
        <dbReference type="Proteomes" id="UP000008915"/>
    </source>
</evidence>
<evidence type="ECO:0000256" key="1">
    <source>
        <dbReference type="SAM" id="MobiDB-lite"/>
    </source>
</evidence>